<dbReference type="Pfam" id="PF22807">
    <property type="entry name" value="TrAA12"/>
    <property type="match status" value="1"/>
</dbReference>
<dbReference type="GeneID" id="87885638"/>
<accession>A0AAJ0M556</accession>
<dbReference type="InterPro" id="IPR011041">
    <property type="entry name" value="Quinoprot_gluc/sorb_DH_b-prop"/>
</dbReference>
<evidence type="ECO:0000313" key="4">
    <source>
        <dbReference type="Proteomes" id="UP001273166"/>
    </source>
</evidence>
<dbReference type="AlphaFoldDB" id="A0AAJ0M556"/>
<feature type="chain" id="PRO_5042620122" evidence="1">
    <location>
        <begin position="21"/>
        <end position="443"/>
    </location>
</feature>
<feature type="signal peptide" evidence="1">
    <location>
        <begin position="1"/>
        <end position="20"/>
    </location>
</feature>
<evidence type="ECO:0000259" key="2">
    <source>
        <dbReference type="Pfam" id="PF22807"/>
    </source>
</evidence>
<dbReference type="Proteomes" id="UP001273166">
    <property type="component" value="Unassembled WGS sequence"/>
</dbReference>
<keyword evidence="1" id="KW-0732">Signal</keyword>
<protein>
    <submittedName>
        <fullName evidence="3">Soluble quino protein glucose/sorbosone dehydrogenase</fullName>
    </submittedName>
</protein>
<reference evidence="3" key="1">
    <citation type="journal article" date="2023" name="Mol. Phylogenet. Evol.">
        <title>Genome-scale phylogeny and comparative genomics of the fungal order Sordariales.</title>
        <authorList>
            <person name="Hensen N."/>
            <person name="Bonometti L."/>
            <person name="Westerberg I."/>
            <person name="Brannstrom I.O."/>
            <person name="Guillou S."/>
            <person name="Cros-Aarteil S."/>
            <person name="Calhoun S."/>
            <person name="Haridas S."/>
            <person name="Kuo A."/>
            <person name="Mondo S."/>
            <person name="Pangilinan J."/>
            <person name="Riley R."/>
            <person name="LaButti K."/>
            <person name="Andreopoulos B."/>
            <person name="Lipzen A."/>
            <person name="Chen C."/>
            <person name="Yan M."/>
            <person name="Daum C."/>
            <person name="Ng V."/>
            <person name="Clum A."/>
            <person name="Steindorff A."/>
            <person name="Ohm R.A."/>
            <person name="Martin F."/>
            <person name="Silar P."/>
            <person name="Natvig D.O."/>
            <person name="Lalanne C."/>
            <person name="Gautier V."/>
            <person name="Ament-Velasquez S.L."/>
            <person name="Kruys A."/>
            <person name="Hutchinson M.I."/>
            <person name="Powell A.J."/>
            <person name="Barry K."/>
            <person name="Miller A.N."/>
            <person name="Grigoriev I.V."/>
            <person name="Debuchy R."/>
            <person name="Gladieux P."/>
            <person name="Hiltunen Thoren M."/>
            <person name="Johannesson H."/>
        </authorList>
    </citation>
    <scope>NUCLEOTIDE SEQUENCE</scope>
    <source>
        <strain evidence="3">CBS 333.67</strain>
    </source>
</reference>
<dbReference type="EMBL" id="JAUDZG010000002">
    <property type="protein sequence ID" value="KAK3309244.1"/>
    <property type="molecule type" value="Genomic_DNA"/>
</dbReference>
<name>A0AAJ0M556_9PEZI</name>
<dbReference type="InterPro" id="IPR011042">
    <property type="entry name" value="6-blade_b-propeller_TolB-like"/>
</dbReference>
<sequence length="443" mass="47148">MRLFETAVAVTALFWAGSDAQTTVPQLPRPRSCSGVSNFRFQYTAASGWSAMKLAGGLKQVRTIVWDPRGNMLVAQATRGISVHTFGADGCVNSTAMLITGNQLNHGLALTPDGTTLYASGETAAYSWSYDAGTRTVSNQKTVVRGMSSGIHFTRTLAVVPKQPNLLLLQVGSNQNLDTAAAQPSTGRAIIKVFDTAKAPANGFNYNTDGEVFAYGLRNTIGFVPDPAGVFWGVENSADDVARTENGQRRDIHQNNPAEELNRLGDPTTVRNAWFGYPTCFAVWDPSGFSGSSGLKTGSNFVMSPSSSYNDASCAANKAIPPRLSFMAHSAPIWNTFDGDARNMYVALHGSWDRQPPTGFKVVQVPFQKLADGSYDPVAPADSQAGYTDIFAAPNPASCTANGLTQSNCMRLTAAAWDPAGRGLFVGSDNSAEGEIYILTPPA</sequence>
<dbReference type="Gene3D" id="2.120.10.30">
    <property type="entry name" value="TolB, C-terminal domain"/>
    <property type="match status" value="1"/>
</dbReference>
<dbReference type="SUPFAM" id="SSF50952">
    <property type="entry name" value="Soluble quinoprotein glucose dehydrogenase"/>
    <property type="match status" value="1"/>
</dbReference>
<dbReference type="RefSeq" id="XP_062725024.1">
    <property type="nucleotide sequence ID" value="XM_062866809.1"/>
</dbReference>
<reference evidence="3" key="2">
    <citation type="submission" date="2023-06" db="EMBL/GenBank/DDBJ databases">
        <authorList>
            <consortium name="Lawrence Berkeley National Laboratory"/>
            <person name="Mondo S.J."/>
            <person name="Hensen N."/>
            <person name="Bonometti L."/>
            <person name="Westerberg I."/>
            <person name="Brannstrom I.O."/>
            <person name="Guillou S."/>
            <person name="Cros-Aarteil S."/>
            <person name="Calhoun S."/>
            <person name="Haridas S."/>
            <person name="Kuo A."/>
            <person name="Pangilinan J."/>
            <person name="Riley R."/>
            <person name="Labutti K."/>
            <person name="Andreopoulos B."/>
            <person name="Lipzen A."/>
            <person name="Chen C."/>
            <person name="Yanf M."/>
            <person name="Daum C."/>
            <person name="Ng V."/>
            <person name="Clum A."/>
            <person name="Steindorff A."/>
            <person name="Ohm R."/>
            <person name="Martin F."/>
            <person name="Silar P."/>
            <person name="Natvig D."/>
            <person name="Lalanne C."/>
            <person name="Gautier V."/>
            <person name="Ament-Velasquez S.L."/>
            <person name="Kruys A."/>
            <person name="Hutchinson M.I."/>
            <person name="Powell A.J."/>
            <person name="Barry K."/>
            <person name="Miller A.N."/>
            <person name="Grigoriev I.V."/>
            <person name="Debuchy R."/>
            <person name="Gladieux P."/>
            <person name="Thoren M.H."/>
            <person name="Johannesson H."/>
        </authorList>
    </citation>
    <scope>NUCLEOTIDE SEQUENCE</scope>
    <source>
        <strain evidence="3">CBS 333.67</strain>
    </source>
</reference>
<comment type="caution">
    <text evidence="3">The sequence shown here is derived from an EMBL/GenBank/DDBJ whole genome shotgun (WGS) entry which is preliminary data.</text>
</comment>
<proteinExistence type="predicted"/>
<dbReference type="InterPro" id="IPR054539">
    <property type="entry name" value="Beta-prop_PDH"/>
</dbReference>
<feature type="domain" description="Pyrroloquinoline quinone-dependent pyranose dehydrogenase beta-propeller" evidence="2">
    <location>
        <begin position="44"/>
        <end position="440"/>
    </location>
</feature>
<evidence type="ECO:0000313" key="3">
    <source>
        <dbReference type="EMBL" id="KAK3309244.1"/>
    </source>
</evidence>
<gene>
    <name evidence="3" type="ORF">B0T15DRAFT_491771</name>
</gene>
<organism evidence="3 4">
    <name type="scientific">Chaetomium strumarium</name>
    <dbReference type="NCBI Taxonomy" id="1170767"/>
    <lineage>
        <taxon>Eukaryota</taxon>
        <taxon>Fungi</taxon>
        <taxon>Dikarya</taxon>
        <taxon>Ascomycota</taxon>
        <taxon>Pezizomycotina</taxon>
        <taxon>Sordariomycetes</taxon>
        <taxon>Sordariomycetidae</taxon>
        <taxon>Sordariales</taxon>
        <taxon>Chaetomiaceae</taxon>
        <taxon>Chaetomium</taxon>
    </lineage>
</organism>
<keyword evidence="4" id="KW-1185">Reference proteome</keyword>
<evidence type="ECO:0000256" key="1">
    <source>
        <dbReference type="SAM" id="SignalP"/>
    </source>
</evidence>